<dbReference type="GO" id="GO:0016757">
    <property type="term" value="F:glycosyltransferase activity"/>
    <property type="evidence" value="ECO:0007669"/>
    <property type="project" value="UniProtKB-KW"/>
</dbReference>
<gene>
    <name evidence="4" type="primary">glt1d1</name>
</gene>
<keyword evidence="1" id="KW-0328">Glycosyltransferase</keyword>
<accession>A0A6P7J239</accession>
<dbReference type="PANTHER" id="PTHR46660:SF2">
    <property type="entry name" value="GLYCOSYLTRANSFERASE 1 DOMAIN-CONTAINING PROTEIN 1"/>
    <property type="match status" value="1"/>
</dbReference>
<keyword evidence="1" id="KW-0808">Transferase</keyword>
<dbReference type="SUPFAM" id="SSF53756">
    <property type="entry name" value="UDP-Glycosyltransferase/glycogen phosphorylase"/>
    <property type="match status" value="1"/>
</dbReference>
<sequence>MKLLFLAALNPKTGNHTTAERIRSHIESAGHTCELRDAGEFHSSADVANLVSQNSSFEGALAIHLFRAGRLLLDIQIPYGVVFGGTDINEDVKVEQKRVVMEQVLLKARFAVAFTEKLKEEAEIFLVSQTSKIYIQPQGIQTEAVEKFCWAEFLRNSGVICENVDELHVFLLVCGLRRVKDPLYLVEVFSGWHCENLLNVLVIIGPKRLFFLSNSDVRQKIDPVLTAEVEAVVKRTAGVFLAQERSQQELHAAMKRCFAVVNSSVSEGMSAAILEALDLGVPVLARDIPGNAAVVQHEVTGLLYSSPQEFVHQSQRLLSDHGLRERVVRNGKLYVEKHHSLKQERETYQQLVETLR</sequence>
<proteinExistence type="predicted"/>
<organism evidence="3 4">
    <name type="scientific">Parambassis ranga</name>
    <name type="common">Indian glassy fish</name>
    <dbReference type="NCBI Taxonomy" id="210632"/>
    <lineage>
        <taxon>Eukaryota</taxon>
        <taxon>Metazoa</taxon>
        <taxon>Chordata</taxon>
        <taxon>Craniata</taxon>
        <taxon>Vertebrata</taxon>
        <taxon>Euteleostomi</taxon>
        <taxon>Actinopterygii</taxon>
        <taxon>Neopterygii</taxon>
        <taxon>Teleostei</taxon>
        <taxon>Neoteleostei</taxon>
        <taxon>Acanthomorphata</taxon>
        <taxon>Ovalentaria</taxon>
        <taxon>Ambassidae</taxon>
        <taxon>Parambassis</taxon>
    </lineage>
</organism>
<dbReference type="CTD" id="144423"/>
<dbReference type="Gene3D" id="3.40.50.2000">
    <property type="entry name" value="Glycogen Phosphorylase B"/>
    <property type="match status" value="2"/>
</dbReference>
<dbReference type="CDD" id="cd03801">
    <property type="entry name" value="GT4_PimA-like"/>
    <property type="match status" value="1"/>
</dbReference>
<dbReference type="InParanoid" id="A0A6P7J239"/>
<dbReference type="PANTHER" id="PTHR46660">
    <property type="match status" value="1"/>
</dbReference>
<protein>
    <submittedName>
        <fullName evidence="4">Glycosyltransferase 1 domain-containing protein 1 isoform X1</fullName>
    </submittedName>
</protein>
<dbReference type="OrthoDB" id="512920at2759"/>
<evidence type="ECO:0000256" key="1">
    <source>
        <dbReference type="ARBA" id="ARBA00022676"/>
    </source>
</evidence>
<name>A0A6P7J239_9TELE</name>
<dbReference type="Pfam" id="PF00534">
    <property type="entry name" value="Glycos_transf_1"/>
    <property type="match status" value="1"/>
</dbReference>
<dbReference type="GeneID" id="114441738"/>
<evidence type="ECO:0000313" key="3">
    <source>
        <dbReference type="Proteomes" id="UP000515145"/>
    </source>
</evidence>
<reference evidence="4" key="1">
    <citation type="submission" date="2025-08" db="UniProtKB">
        <authorList>
            <consortium name="RefSeq"/>
        </authorList>
    </citation>
    <scope>IDENTIFICATION</scope>
</reference>
<dbReference type="InterPro" id="IPR052622">
    <property type="entry name" value="Glycosyltransferase_G1"/>
</dbReference>
<evidence type="ECO:0000313" key="4">
    <source>
        <dbReference type="RefSeq" id="XP_028270598.1"/>
    </source>
</evidence>
<dbReference type="InterPro" id="IPR001296">
    <property type="entry name" value="Glyco_trans_1"/>
</dbReference>
<feature type="domain" description="Glycosyl transferase family 1" evidence="2">
    <location>
        <begin position="168"/>
        <end position="332"/>
    </location>
</feature>
<dbReference type="AlphaFoldDB" id="A0A6P7J239"/>
<dbReference type="Proteomes" id="UP000515145">
    <property type="component" value="Chromosome 9"/>
</dbReference>
<keyword evidence="3" id="KW-1185">Reference proteome</keyword>
<evidence type="ECO:0000259" key="2">
    <source>
        <dbReference type="Pfam" id="PF00534"/>
    </source>
</evidence>
<dbReference type="RefSeq" id="XP_028270598.1">
    <property type="nucleotide sequence ID" value="XM_028414797.1"/>
</dbReference>